<dbReference type="GO" id="GO:0006535">
    <property type="term" value="P:cysteine biosynthetic process from serine"/>
    <property type="evidence" value="ECO:0007669"/>
    <property type="project" value="InterPro"/>
</dbReference>
<evidence type="ECO:0000313" key="6">
    <source>
        <dbReference type="Proteomes" id="UP000273278"/>
    </source>
</evidence>
<dbReference type="InterPro" id="IPR005859">
    <property type="entry name" value="CysK"/>
</dbReference>
<sequence>MAIYRSLTEAIGNTPLVRLNRIAPAGSEVYVKIEGKNPGGSIKDRAVLSMINDAEARGLLRQGGTIIEPTSGNTGIAIAMISAARGYRCVLVMPDTMSKERQAYMKAYGAELVLTPGKLGMKGTLDKTEELLKATPGSISLGQFDNPANILAHRSTTGREILADLPDVDYVVAGFGTGGTISGIGWALKDAGSDAKTIAVEPAESALVTSGQAGPHKIQGIGANFVPKNLDRSVISEIRTVKGQDAIDTTKRLAREEGIFAGISAGANVFMALEVAKENPGKKIVAILPDGGDKYVSMGIFD</sequence>
<dbReference type="InterPro" id="IPR050214">
    <property type="entry name" value="Cys_Synth/Cystath_Beta-Synth"/>
</dbReference>
<evidence type="ECO:0000256" key="2">
    <source>
        <dbReference type="ARBA" id="ARBA00007103"/>
    </source>
</evidence>
<dbReference type="AlphaFoldDB" id="A0A3G3IG57"/>
<dbReference type="OMA" id="VVTVFWD"/>
<comment type="cofactor">
    <cofactor evidence="1">
        <name>pyridoxal 5'-phosphate</name>
        <dbReference type="ChEBI" id="CHEBI:597326"/>
    </cofactor>
</comment>
<dbReference type="InterPro" id="IPR001926">
    <property type="entry name" value="TrpB-like_PALP"/>
</dbReference>
<gene>
    <name evidence="5" type="ORF">BKD89_03190</name>
</gene>
<dbReference type="FunFam" id="3.40.50.1100:FF:000003">
    <property type="entry name" value="Cystathionine beta-synthase"/>
    <property type="match status" value="1"/>
</dbReference>
<feature type="domain" description="Tryptophan synthase beta chain-like PALP" evidence="4">
    <location>
        <begin position="8"/>
        <end position="290"/>
    </location>
</feature>
<dbReference type="PROSITE" id="PS00165">
    <property type="entry name" value="DEHYDRATASE_SER_THR"/>
    <property type="match status" value="1"/>
</dbReference>
<dbReference type="Pfam" id="PF00291">
    <property type="entry name" value="PALP"/>
    <property type="match status" value="1"/>
</dbReference>
<evidence type="ECO:0000313" key="5">
    <source>
        <dbReference type="EMBL" id="AYQ54810.1"/>
    </source>
</evidence>
<dbReference type="SUPFAM" id="SSF53686">
    <property type="entry name" value="Tryptophan synthase beta subunit-like PLP-dependent enzymes"/>
    <property type="match status" value="1"/>
</dbReference>
<organism evidence="5 6">
    <name type="scientific">Methanomethylophilus alvi</name>
    <dbReference type="NCBI Taxonomy" id="1291540"/>
    <lineage>
        <taxon>Archaea</taxon>
        <taxon>Methanobacteriati</taxon>
        <taxon>Thermoplasmatota</taxon>
        <taxon>Thermoplasmata</taxon>
        <taxon>Methanomassiliicoccales</taxon>
        <taxon>Methanomethylophilaceae</taxon>
        <taxon>Methanomethylophilus</taxon>
    </lineage>
</organism>
<dbReference type="NCBIfam" id="TIGR01139">
    <property type="entry name" value="cysK"/>
    <property type="match status" value="1"/>
</dbReference>
<dbReference type="InterPro" id="IPR036052">
    <property type="entry name" value="TrpB-like_PALP_sf"/>
</dbReference>
<dbReference type="InterPro" id="IPR005856">
    <property type="entry name" value="Cys_synth"/>
</dbReference>
<name>A0A3G3IG57_9ARCH</name>
<dbReference type="NCBIfam" id="TIGR01136">
    <property type="entry name" value="cysKM"/>
    <property type="match status" value="1"/>
</dbReference>
<dbReference type="Gene3D" id="3.40.50.1100">
    <property type="match status" value="2"/>
</dbReference>
<dbReference type="GeneID" id="41321439"/>
<dbReference type="GO" id="GO:0030170">
    <property type="term" value="F:pyridoxal phosphate binding"/>
    <property type="evidence" value="ECO:0007669"/>
    <property type="project" value="InterPro"/>
</dbReference>
<keyword evidence="3" id="KW-0663">Pyridoxal phosphate</keyword>
<dbReference type="FunFam" id="3.40.50.1100:FF:000118">
    <property type="entry name" value="Related to CYS4-cystathionine beta-synthase"/>
    <property type="match status" value="1"/>
</dbReference>
<proteinExistence type="inferred from homology"/>
<evidence type="ECO:0000256" key="3">
    <source>
        <dbReference type="ARBA" id="ARBA00022898"/>
    </source>
</evidence>
<dbReference type="PANTHER" id="PTHR10314">
    <property type="entry name" value="CYSTATHIONINE BETA-SYNTHASE"/>
    <property type="match status" value="1"/>
</dbReference>
<dbReference type="GO" id="GO:0004124">
    <property type="term" value="F:cysteine synthase activity"/>
    <property type="evidence" value="ECO:0007669"/>
    <property type="project" value="InterPro"/>
</dbReference>
<accession>A0A3G3IG57</accession>
<evidence type="ECO:0000259" key="4">
    <source>
        <dbReference type="Pfam" id="PF00291"/>
    </source>
</evidence>
<dbReference type="InterPro" id="IPR000634">
    <property type="entry name" value="Ser/Thr_deHydtase_PyrdxlP-BS"/>
</dbReference>
<dbReference type="Proteomes" id="UP000273278">
    <property type="component" value="Chromosome"/>
</dbReference>
<dbReference type="EMBL" id="CP017686">
    <property type="protein sequence ID" value="AYQ54810.1"/>
    <property type="molecule type" value="Genomic_DNA"/>
</dbReference>
<evidence type="ECO:0000256" key="1">
    <source>
        <dbReference type="ARBA" id="ARBA00001933"/>
    </source>
</evidence>
<dbReference type="RefSeq" id="WP_015504537.1">
    <property type="nucleotide sequence ID" value="NZ_CAYARL010000028.1"/>
</dbReference>
<reference evidence="5 6" key="1">
    <citation type="submission" date="2016-10" db="EMBL/GenBank/DDBJ databases">
        <title>Complete genome of the TMA-utilizing, human hosted archaeon Methanomethylophilus alvus Gen. nov, sp. nov., strain Mx-05, derived from a pure culture.</title>
        <authorList>
            <person name="Brugere J.-F."/>
            <person name="Ben Hania W."/>
            <person name="Chaudhary P.P."/>
            <person name="Gaci N."/>
            <person name="Borrel G."/>
            <person name="Cao Van Tuat L."/>
            <person name="Fardeau M.-L."/>
            <person name="Harris H.M.B."/>
            <person name="O'Toole P.W."/>
            <person name="Ollivier B."/>
        </authorList>
    </citation>
    <scope>NUCLEOTIDE SEQUENCE [LARGE SCALE GENOMIC DNA]</scope>
    <source>
        <strain evidence="5 6">Mx-05</strain>
    </source>
</reference>
<comment type="similarity">
    <text evidence="2">Belongs to the cysteine synthase/cystathionine beta-synthase family.</text>
</comment>
<dbReference type="CDD" id="cd01561">
    <property type="entry name" value="CBS_like"/>
    <property type="match status" value="1"/>
</dbReference>
<protein>
    <submittedName>
        <fullName evidence="5">Cysteine synthase A</fullName>
    </submittedName>
</protein>